<evidence type="ECO:0000259" key="3">
    <source>
        <dbReference type="Pfam" id="PF13439"/>
    </source>
</evidence>
<dbReference type="PANTHER" id="PTHR46401:SF2">
    <property type="entry name" value="GLYCOSYLTRANSFERASE WBBK-RELATED"/>
    <property type="match status" value="1"/>
</dbReference>
<evidence type="ECO:0000313" key="4">
    <source>
        <dbReference type="EMBL" id="MBI9114772.1"/>
    </source>
</evidence>
<dbReference type="Pfam" id="PF13439">
    <property type="entry name" value="Glyco_transf_4"/>
    <property type="match status" value="1"/>
</dbReference>
<dbReference type="SUPFAM" id="SSF53756">
    <property type="entry name" value="UDP-Glycosyltransferase/glycogen phosphorylase"/>
    <property type="match status" value="1"/>
</dbReference>
<proteinExistence type="predicted"/>
<keyword evidence="2" id="KW-0808">Transferase</keyword>
<dbReference type="CDD" id="cd03809">
    <property type="entry name" value="GT4_MtfB-like"/>
    <property type="match status" value="1"/>
</dbReference>
<dbReference type="AlphaFoldDB" id="A0A934IA91"/>
<dbReference type="EMBL" id="JAEINH010000004">
    <property type="protein sequence ID" value="MBI9114772.1"/>
    <property type="molecule type" value="Genomic_DNA"/>
</dbReference>
<dbReference type="Pfam" id="PF13692">
    <property type="entry name" value="Glyco_trans_1_4"/>
    <property type="match status" value="1"/>
</dbReference>
<organism evidence="4 5">
    <name type="scientific">Sanguibacter suaedae</name>
    <dbReference type="NCBI Taxonomy" id="2795737"/>
    <lineage>
        <taxon>Bacteria</taxon>
        <taxon>Bacillati</taxon>
        <taxon>Actinomycetota</taxon>
        <taxon>Actinomycetes</taxon>
        <taxon>Micrococcales</taxon>
        <taxon>Sanguibacteraceae</taxon>
        <taxon>Sanguibacter</taxon>
    </lineage>
</organism>
<dbReference type="GO" id="GO:0016757">
    <property type="term" value="F:glycosyltransferase activity"/>
    <property type="evidence" value="ECO:0007669"/>
    <property type="project" value="UniProtKB-KW"/>
</dbReference>
<sequence length="385" mass="41403">MSSSPLRVAMTVEQLWQPVPGGSGTYIDALASAFGAVEDIEVHGIAARSARAEPGRFTAAPLETSGLPRPVLYEAWSRLRRPRVPGPGGQASSGYDVVHATTWAIPPRSAPLVATVHDTAFLRNPDHFTARGVAFFERSLRIVRREADIVVVPSEATRTDCVSAGIEPDRIRVIPHGTAQHRVSSDAADAFRAQHGLARPFVLWCGTLEPRKNLPVLLHAFERLLEDGSDLDLVIVGPSGWGSTSDEVRAAVDRLPVDRIHVLGRLSDIELQRAYASARVFCFPSTWEGFGMPVLEAMVHGTPVVTSRGTSMAEIVGDGALLVDPLDPRATAAALVRAAVVEHDALAEGAVRNSSRYTWDRSARAHLAAYRDAVELAATTRGGSR</sequence>
<dbReference type="InterPro" id="IPR028098">
    <property type="entry name" value="Glyco_trans_4-like_N"/>
</dbReference>
<feature type="domain" description="Glycosyltransferase subfamily 4-like N-terminal" evidence="3">
    <location>
        <begin position="20"/>
        <end position="177"/>
    </location>
</feature>
<protein>
    <submittedName>
        <fullName evidence="4">Glycosyltransferase family 4 protein</fullName>
    </submittedName>
</protein>
<dbReference type="PANTHER" id="PTHR46401">
    <property type="entry name" value="GLYCOSYLTRANSFERASE WBBK-RELATED"/>
    <property type="match status" value="1"/>
</dbReference>
<name>A0A934IA91_9MICO</name>
<evidence type="ECO:0000313" key="5">
    <source>
        <dbReference type="Proteomes" id="UP000602087"/>
    </source>
</evidence>
<gene>
    <name evidence="4" type="ORF">JAV76_07070</name>
</gene>
<reference evidence="4" key="1">
    <citation type="submission" date="2020-12" db="EMBL/GenBank/DDBJ databases">
        <title>Sanguibacter suaedae sp. nov., isolated from Suaeda aralocaspica.</title>
        <authorList>
            <person name="Ma Q."/>
        </authorList>
    </citation>
    <scope>NUCLEOTIDE SEQUENCE</scope>
    <source>
        <strain evidence="4">YZGR15</strain>
    </source>
</reference>
<evidence type="ECO:0000256" key="1">
    <source>
        <dbReference type="ARBA" id="ARBA00022676"/>
    </source>
</evidence>
<dbReference type="Proteomes" id="UP000602087">
    <property type="component" value="Unassembled WGS sequence"/>
</dbReference>
<keyword evidence="5" id="KW-1185">Reference proteome</keyword>
<accession>A0A934IA91</accession>
<comment type="caution">
    <text evidence="4">The sequence shown here is derived from an EMBL/GenBank/DDBJ whole genome shotgun (WGS) entry which is preliminary data.</text>
</comment>
<evidence type="ECO:0000256" key="2">
    <source>
        <dbReference type="ARBA" id="ARBA00022679"/>
    </source>
</evidence>
<dbReference type="GO" id="GO:0009103">
    <property type="term" value="P:lipopolysaccharide biosynthetic process"/>
    <property type="evidence" value="ECO:0007669"/>
    <property type="project" value="TreeGrafter"/>
</dbReference>
<dbReference type="Gene3D" id="3.40.50.2000">
    <property type="entry name" value="Glycogen Phosphorylase B"/>
    <property type="match status" value="2"/>
</dbReference>
<keyword evidence="1" id="KW-0328">Glycosyltransferase</keyword>